<name>A0ABS9IV60_9ACTN</name>
<sequence length="59" mass="7360">MRHHTSREDYECDHHRDRRALIDGWLTLRLTYDDVLYDWGGVLADVREVTRRDRHRIRR</sequence>
<accession>A0ABS9IV60</accession>
<comment type="caution">
    <text evidence="1">The sequence shown here is derived from an EMBL/GenBank/DDBJ whole genome shotgun (WGS) entry which is preliminary data.</text>
</comment>
<gene>
    <name evidence="1" type="ORF">L5G33_13365</name>
</gene>
<dbReference type="Proteomes" id="UP001200110">
    <property type="component" value="Unassembled WGS sequence"/>
</dbReference>
<evidence type="ECO:0000313" key="1">
    <source>
        <dbReference type="EMBL" id="MCF8589446.1"/>
    </source>
</evidence>
<organism evidence="1 2">
    <name type="scientific">Gordonia liuliyuniae</name>
    <dbReference type="NCBI Taxonomy" id="2911517"/>
    <lineage>
        <taxon>Bacteria</taxon>
        <taxon>Bacillati</taxon>
        <taxon>Actinomycetota</taxon>
        <taxon>Actinomycetes</taxon>
        <taxon>Mycobacteriales</taxon>
        <taxon>Gordoniaceae</taxon>
        <taxon>Gordonia</taxon>
    </lineage>
</organism>
<proteinExistence type="predicted"/>
<reference evidence="1 2" key="1">
    <citation type="submission" date="2022-01" db="EMBL/GenBank/DDBJ databases">
        <authorList>
            <person name="Huang Y."/>
        </authorList>
    </citation>
    <scope>NUCLEOTIDE SEQUENCE [LARGE SCALE GENOMIC DNA]</scope>
    <source>
        <strain evidence="1 2">HY366</strain>
    </source>
</reference>
<protein>
    <submittedName>
        <fullName evidence="1">Uncharacterized protein</fullName>
    </submittedName>
</protein>
<dbReference type="EMBL" id="JAKKOR010000009">
    <property type="protein sequence ID" value="MCF8589446.1"/>
    <property type="molecule type" value="Genomic_DNA"/>
</dbReference>
<evidence type="ECO:0000313" key="2">
    <source>
        <dbReference type="Proteomes" id="UP001200110"/>
    </source>
</evidence>
<keyword evidence="2" id="KW-1185">Reference proteome</keyword>